<dbReference type="STRING" id="1797471.A3A71_03800"/>
<dbReference type="AlphaFoldDB" id="A0A1F5EA50"/>
<dbReference type="Gene3D" id="3.30.70.270">
    <property type="match status" value="1"/>
</dbReference>
<keyword evidence="1" id="KW-0175">Coiled coil</keyword>
<accession>A0A1F5EA50</accession>
<dbReference type="GO" id="GO:0052621">
    <property type="term" value="F:diguanylate cyclase activity"/>
    <property type="evidence" value="ECO:0007669"/>
    <property type="project" value="TreeGrafter"/>
</dbReference>
<dbReference type="CDD" id="cd01949">
    <property type="entry name" value="GGDEF"/>
    <property type="match status" value="1"/>
</dbReference>
<organism evidence="3 4">
    <name type="scientific">Candidatus Berkelbacteria bacterium RIFCSPLOWO2_01_FULL_50_28</name>
    <dbReference type="NCBI Taxonomy" id="1797471"/>
    <lineage>
        <taxon>Bacteria</taxon>
        <taxon>Candidatus Berkelbacteria</taxon>
    </lineage>
</organism>
<name>A0A1F5EA50_9BACT</name>
<dbReference type="InterPro" id="IPR029787">
    <property type="entry name" value="Nucleotide_cyclase"/>
</dbReference>
<dbReference type="InterPro" id="IPR050469">
    <property type="entry name" value="Diguanylate_Cyclase"/>
</dbReference>
<dbReference type="Proteomes" id="UP000177481">
    <property type="component" value="Unassembled WGS sequence"/>
</dbReference>
<evidence type="ECO:0000313" key="4">
    <source>
        <dbReference type="Proteomes" id="UP000177481"/>
    </source>
</evidence>
<dbReference type="SUPFAM" id="SSF55073">
    <property type="entry name" value="Nucleotide cyclase"/>
    <property type="match status" value="1"/>
</dbReference>
<proteinExistence type="predicted"/>
<protein>
    <recommendedName>
        <fullName evidence="2">GGDEF domain-containing protein</fullName>
    </recommendedName>
</protein>
<evidence type="ECO:0000313" key="3">
    <source>
        <dbReference type="EMBL" id="OGD64272.1"/>
    </source>
</evidence>
<sequence length="196" mass="22035">MAISKEEQRIITLEQEIARLREQLTTDELTKILNRKGLMELLKPWAREVGFQLSHPDRRKALVVRALSLVFVDVDHFKKVNDTFGHQAGDLALKSIAKVLKENVREIDIVGRYGGEEIVLGLIGANLQDSRKIAEHLRVKIAERPIKYKDEIIKITASFGVSALSADLNLDALIKKADEALYRAKNSGRNKVVTAN</sequence>
<dbReference type="InterPro" id="IPR000160">
    <property type="entry name" value="GGDEF_dom"/>
</dbReference>
<dbReference type="NCBIfam" id="TIGR00254">
    <property type="entry name" value="GGDEF"/>
    <property type="match status" value="1"/>
</dbReference>
<evidence type="ECO:0000256" key="1">
    <source>
        <dbReference type="SAM" id="Coils"/>
    </source>
</evidence>
<dbReference type="PANTHER" id="PTHR45138:SF9">
    <property type="entry name" value="DIGUANYLATE CYCLASE DGCM-RELATED"/>
    <property type="match status" value="1"/>
</dbReference>
<dbReference type="PANTHER" id="PTHR45138">
    <property type="entry name" value="REGULATORY COMPONENTS OF SENSORY TRANSDUCTION SYSTEM"/>
    <property type="match status" value="1"/>
</dbReference>
<dbReference type="FunFam" id="3.30.70.270:FF:000001">
    <property type="entry name" value="Diguanylate cyclase domain protein"/>
    <property type="match status" value="1"/>
</dbReference>
<dbReference type="InterPro" id="IPR043128">
    <property type="entry name" value="Rev_trsase/Diguanyl_cyclase"/>
</dbReference>
<comment type="caution">
    <text evidence="3">The sequence shown here is derived from an EMBL/GenBank/DDBJ whole genome shotgun (WGS) entry which is preliminary data.</text>
</comment>
<dbReference type="EMBL" id="MEZX01000003">
    <property type="protein sequence ID" value="OGD64272.1"/>
    <property type="molecule type" value="Genomic_DNA"/>
</dbReference>
<feature type="coiled-coil region" evidence="1">
    <location>
        <begin position="3"/>
        <end position="30"/>
    </location>
</feature>
<dbReference type="Pfam" id="PF00990">
    <property type="entry name" value="GGDEF"/>
    <property type="match status" value="1"/>
</dbReference>
<dbReference type="PROSITE" id="PS50887">
    <property type="entry name" value="GGDEF"/>
    <property type="match status" value="1"/>
</dbReference>
<evidence type="ECO:0000259" key="2">
    <source>
        <dbReference type="PROSITE" id="PS50887"/>
    </source>
</evidence>
<dbReference type="SMART" id="SM00267">
    <property type="entry name" value="GGDEF"/>
    <property type="match status" value="1"/>
</dbReference>
<gene>
    <name evidence="3" type="ORF">A3A71_03800</name>
</gene>
<feature type="domain" description="GGDEF" evidence="2">
    <location>
        <begin position="65"/>
        <end position="196"/>
    </location>
</feature>
<reference evidence="3 4" key="1">
    <citation type="journal article" date="2016" name="Nat. Commun.">
        <title>Thousands of microbial genomes shed light on interconnected biogeochemical processes in an aquifer system.</title>
        <authorList>
            <person name="Anantharaman K."/>
            <person name="Brown C.T."/>
            <person name="Hug L.A."/>
            <person name="Sharon I."/>
            <person name="Castelle C.J."/>
            <person name="Probst A.J."/>
            <person name="Thomas B.C."/>
            <person name="Singh A."/>
            <person name="Wilkins M.J."/>
            <person name="Karaoz U."/>
            <person name="Brodie E.L."/>
            <person name="Williams K.H."/>
            <person name="Hubbard S.S."/>
            <person name="Banfield J.F."/>
        </authorList>
    </citation>
    <scope>NUCLEOTIDE SEQUENCE [LARGE SCALE GENOMIC DNA]</scope>
</reference>